<keyword evidence="8" id="KW-1185">Reference proteome</keyword>
<reference evidence="7" key="1">
    <citation type="submission" date="2025-08" db="UniProtKB">
        <authorList>
            <consortium name="Ensembl"/>
        </authorList>
    </citation>
    <scope>IDENTIFICATION</scope>
</reference>
<keyword evidence="3" id="KW-0472">Membrane</keyword>
<proteinExistence type="predicted"/>
<feature type="domain" description="C2" evidence="5">
    <location>
        <begin position="369"/>
        <end position="488"/>
    </location>
</feature>
<dbReference type="InterPro" id="IPR043567">
    <property type="entry name" value="SYTL1-5_C2B"/>
</dbReference>
<dbReference type="Pfam" id="PF00168">
    <property type="entry name" value="C2"/>
    <property type="match status" value="2"/>
</dbReference>
<dbReference type="Proteomes" id="UP000694420">
    <property type="component" value="Unplaced"/>
</dbReference>
<evidence type="ECO:0000256" key="2">
    <source>
        <dbReference type="ARBA" id="ARBA00022737"/>
    </source>
</evidence>
<comment type="subcellular location">
    <subcellularLocation>
        <location evidence="1">Membrane</location>
    </subcellularLocation>
</comment>
<accession>A0A8C6Z506</accession>
<dbReference type="PANTHER" id="PTHR45716">
    <property type="entry name" value="BITESIZE, ISOFORM I"/>
    <property type="match status" value="1"/>
</dbReference>
<dbReference type="CDD" id="cd08393">
    <property type="entry name" value="C2A_SLP-1_2"/>
    <property type="match status" value="1"/>
</dbReference>
<dbReference type="InterPro" id="IPR010911">
    <property type="entry name" value="Rab_BD"/>
</dbReference>
<dbReference type="InterPro" id="IPR000008">
    <property type="entry name" value="C2_dom"/>
</dbReference>
<dbReference type="PROSITE" id="PS50916">
    <property type="entry name" value="RABBD"/>
    <property type="match status" value="1"/>
</dbReference>
<gene>
    <name evidence="7" type="primary">SYTL1</name>
</gene>
<sequence>MDAEAAALLDLSFLTLAERRAIAEVLRRDAQLRRRDEGRVRRLRKSVSDPARLKSLTGDWFCDVRARRHQQPLGSELVRASIRRRRPRGTQGTGTARGRPRARPTRPAVPYPAMAGDPEGTAGGGCGAGSAQGPLSASPPACLPDQPCDVSPPAAALEVTRVSPQDVPGSQLSASSSVSSLSSSTVRDTGDGMGRAAARGGPDAVLPPPQLSSSLVSLYSEGELGRVAVRGGVQVALRYEPAAKELHVHVLRCRQLAEARRQRSDPYIKTYLLPDKSSHGKRKTSVRKRSLDPVFNETLKYKLEKTDLQGRTLNLSVWHHDSLGRNLFLGEVEIALGAWDWANTRPEWFDLQPRVGSPVPAALPGDLASHGHLNLALKFIPAGSEAAHLGEGRAEPRAPAPRHRRCARSYVLPDDSKASRQKTRVVKRSLNPLFNHTMVYDGFQAKDLAEACAEVTLWHREAFAKRPLGGIRLSLGTGSSYGLPVPWMDSTAEERGVWGRVLAQPGRWLEALLPLRSDLAPRA</sequence>
<dbReference type="PROSITE" id="PS50004">
    <property type="entry name" value="C2"/>
    <property type="match status" value="2"/>
</dbReference>
<dbReference type="GO" id="GO:0070382">
    <property type="term" value="C:exocytic vesicle"/>
    <property type="evidence" value="ECO:0007669"/>
    <property type="project" value="TreeGrafter"/>
</dbReference>
<dbReference type="Gene3D" id="6.10.250.3000">
    <property type="match status" value="1"/>
</dbReference>
<dbReference type="GO" id="GO:0006887">
    <property type="term" value="P:exocytosis"/>
    <property type="evidence" value="ECO:0007669"/>
    <property type="project" value="TreeGrafter"/>
</dbReference>
<feature type="domain" description="RabBD" evidence="6">
    <location>
        <begin position="8"/>
        <end position="64"/>
    </location>
</feature>
<dbReference type="SMART" id="SM00239">
    <property type="entry name" value="C2"/>
    <property type="match status" value="2"/>
</dbReference>
<feature type="compositionally biased region" description="Gly residues" evidence="4">
    <location>
        <begin position="121"/>
        <end position="130"/>
    </location>
</feature>
<dbReference type="FunFam" id="2.60.40.150:FF:000006">
    <property type="entry name" value="Synaptotagmin-like 5, isoform CRA_a"/>
    <property type="match status" value="1"/>
</dbReference>
<evidence type="ECO:0000313" key="8">
    <source>
        <dbReference type="Proteomes" id="UP000694420"/>
    </source>
</evidence>
<protein>
    <submittedName>
        <fullName evidence="7">Synaptotagmin like 1</fullName>
    </submittedName>
</protein>
<feature type="compositionally biased region" description="Low complexity" evidence="4">
    <location>
        <begin position="194"/>
        <end position="204"/>
    </location>
</feature>
<name>A0A8C6Z506_NOTPE</name>
<keyword evidence="2" id="KW-0677">Repeat</keyword>
<evidence type="ECO:0000256" key="4">
    <source>
        <dbReference type="SAM" id="MobiDB-lite"/>
    </source>
</evidence>
<feature type="region of interest" description="Disordered" evidence="4">
    <location>
        <begin position="83"/>
        <end position="146"/>
    </location>
</feature>
<dbReference type="InterPro" id="IPR035892">
    <property type="entry name" value="C2_domain_sf"/>
</dbReference>
<evidence type="ECO:0000256" key="1">
    <source>
        <dbReference type="ARBA" id="ARBA00004370"/>
    </source>
</evidence>
<feature type="domain" description="C2" evidence="5">
    <location>
        <begin position="229"/>
        <end position="349"/>
    </location>
</feature>
<evidence type="ECO:0000259" key="5">
    <source>
        <dbReference type="PROSITE" id="PS50004"/>
    </source>
</evidence>
<dbReference type="GO" id="GO:0006886">
    <property type="term" value="P:intracellular protein transport"/>
    <property type="evidence" value="ECO:0007669"/>
    <property type="project" value="InterPro"/>
</dbReference>
<organism evidence="7 8">
    <name type="scientific">Nothoprocta perdicaria</name>
    <name type="common">Chilean tinamou</name>
    <name type="synonym">Crypturus perdicarius</name>
    <dbReference type="NCBI Taxonomy" id="30464"/>
    <lineage>
        <taxon>Eukaryota</taxon>
        <taxon>Metazoa</taxon>
        <taxon>Chordata</taxon>
        <taxon>Craniata</taxon>
        <taxon>Vertebrata</taxon>
        <taxon>Euteleostomi</taxon>
        <taxon>Archelosauria</taxon>
        <taxon>Archosauria</taxon>
        <taxon>Dinosauria</taxon>
        <taxon>Saurischia</taxon>
        <taxon>Theropoda</taxon>
        <taxon>Coelurosauria</taxon>
        <taxon>Aves</taxon>
        <taxon>Palaeognathae</taxon>
        <taxon>Tinamiformes</taxon>
        <taxon>Tinamidae</taxon>
        <taxon>Nothoprocta</taxon>
    </lineage>
</organism>
<reference evidence="7" key="2">
    <citation type="submission" date="2025-09" db="UniProtKB">
        <authorList>
            <consortium name="Ensembl"/>
        </authorList>
    </citation>
    <scope>IDENTIFICATION</scope>
</reference>
<dbReference type="SUPFAM" id="SSF49562">
    <property type="entry name" value="C2 domain (Calcium/lipid-binding domain, CaLB)"/>
    <property type="match status" value="2"/>
</dbReference>
<evidence type="ECO:0000256" key="3">
    <source>
        <dbReference type="ARBA" id="ARBA00023136"/>
    </source>
</evidence>
<dbReference type="AlphaFoldDB" id="A0A8C6Z506"/>
<dbReference type="CDD" id="cd04020">
    <property type="entry name" value="C2B_SLP_1-2-3-4"/>
    <property type="match status" value="1"/>
</dbReference>
<dbReference type="Ensembl" id="ENSNPET00000009778.1">
    <property type="protein sequence ID" value="ENSNPEP00000009541.1"/>
    <property type="gene ID" value="ENSNPEG00000007100.1"/>
</dbReference>
<dbReference type="GO" id="GO:0031267">
    <property type="term" value="F:small GTPase binding"/>
    <property type="evidence" value="ECO:0007669"/>
    <property type="project" value="InterPro"/>
</dbReference>
<feature type="compositionally biased region" description="Low complexity" evidence="4">
    <location>
        <begin position="170"/>
        <end position="184"/>
    </location>
</feature>
<evidence type="ECO:0000259" key="6">
    <source>
        <dbReference type="PROSITE" id="PS50916"/>
    </source>
</evidence>
<evidence type="ECO:0000313" key="7">
    <source>
        <dbReference type="Ensembl" id="ENSNPEP00000009541.1"/>
    </source>
</evidence>
<dbReference type="PANTHER" id="PTHR45716:SF3">
    <property type="entry name" value="SYNAPTOTAGMIN-LIKE PROTEIN 1"/>
    <property type="match status" value="1"/>
</dbReference>
<dbReference type="GO" id="GO:0042043">
    <property type="term" value="F:neurexin family protein binding"/>
    <property type="evidence" value="ECO:0007669"/>
    <property type="project" value="TreeGrafter"/>
</dbReference>
<dbReference type="Gene3D" id="2.60.40.150">
    <property type="entry name" value="C2 domain"/>
    <property type="match status" value="2"/>
</dbReference>
<feature type="region of interest" description="Disordered" evidence="4">
    <location>
        <begin position="161"/>
        <end position="208"/>
    </location>
</feature>
<dbReference type="GO" id="GO:0005886">
    <property type="term" value="C:plasma membrane"/>
    <property type="evidence" value="ECO:0007669"/>
    <property type="project" value="TreeGrafter"/>
</dbReference>